<keyword evidence="3" id="KW-1185">Reference proteome</keyword>
<organism evidence="2 3">
    <name type="scientific">Neolewinella maritima</name>
    <dbReference type="NCBI Taxonomy" id="1383882"/>
    <lineage>
        <taxon>Bacteria</taxon>
        <taxon>Pseudomonadati</taxon>
        <taxon>Bacteroidota</taxon>
        <taxon>Saprospiria</taxon>
        <taxon>Saprospirales</taxon>
        <taxon>Lewinellaceae</taxon>
        <taxon>Neolewinella</taxon>
    </lineage>
</organism>
<gene>
    <name evidence="2" type="ORF">LEM8419_02928</name>
</gene>
<proteinExistence type="predicted"/>
<dbReference type="EMBL" id="CAKLPZ010000004">
    <property type="protein sequence ID" value="CAH1002013.1"/>
    <property type="molecule type" value="Genomic_DNA"/>
</dbReference>
<dbReference type="Proteomes" id="UP000837803">
    <property type="component" value="Unassembled WGS sequence"/>
</dbReference>
<protein>
    <submittedName>
        <fullName evidence="2">Uncharacterized protein</fullName>
    </submittedName>
</protein>
<comment type="caution">
    <text evidence="2">The sequence shown here is derived from an EMBL/GenBank/DDBJ whole genome shotgun (WGS) entry which is preliminary data.</text>
</comment>
<sequence length="181" mass="19986">MPLVRILLLIFFSCLLFACNDDYEIPHATVEVVIEVIEAENYSAVDLGFDQVRKRTATGQGADETIGKFSLAPDLLDAGQADFTFDLDQATTPFLTLYTGVGDIESVAPRFTSATILDKTTGEERIIDTCVPEWMALPTSTTIEAGATYQLTFTMDMNQLHVINGVWAVDFTYTDPVLTRK</sequence>
<keyword evidence="1" id="KW-0732">Signal</keyword>
<feature type="chain" id="PRO_5046692569" evidence="1">
    <location>
        <begin position="19"/>
        <end position="181"/>
    </location>
</feature>
<name>A0ABM9B3U1_9BACT</name>
<evidence type="ECO:0000313" key="3">
    <source>
        <dbReference type="Proteomes" id="UP000837803"/>
    </source>
</evidence>
<evidence type="ECO:0000313" key="2">
    <source>
        <dbReference type="EMBL" id="CAH1002013.1"/>
    </source>
</evidence>
<evidence type="ECO:0000256" key="1">
    <source>
        <dbReference type="SAM" id="SignalP"/>
    </source>
</evidence>
<reference evidence="2" key="1">
    <citation type="submission" date="2021-12" db="EMBL/GenBank/DDBJ databases">
        <authorList>
            <person name="Rodrigo-Torres L."/>
            <person name="Arahal R. D."/>
            <person name="Lucena T."/>
        </authorList>
    </citation>
    <scope>NUCLEOTIDE SEQUENCE</scope>
    <source>
        <strain evidence="2">CECT 8419</strain>
    </source>
</reference>
<dbReference type="PROSITE" id="PS51257">
    <property type="entry name" value="PROKAR_LIPOPROTEIN"/>
    <property type="match status" value="1"/>
</dbReference>
<feature type="signal peptide" evidence="1">
    <location>
        <begin position="1"/>
        <end position="18"/>
    </location>
</feature>
<accession>A0ABM9B3U1</accession>